<dbReference type="SUPFAM" id="SSF51735">
    <property type="entry name" value="NAD(P)-binding Rossmann-fold domains"/>
    <property type="match status" value="1"/>
</dbReference>
<dbReference type="PANTHER" id="PTHR43708">
    <property type="entry name" value="CONSERVED EXPRESSED OXIDOREDUCTASE (EUROFUNG)"/>
    <property type="match status" value="1"/>
</dbReference>
<dbReference type="RefSeq" id="WP_169523275.1">
    <property type="nucleotide sequence ID" value="NZ_JAAMPT010000202.1"/>
</dbReference>
<evidence type="ECO:0000256" key="1">
    <source>
        <dbReference type="ARBA" id="ARBA00010928"/>
    </source>
</evidence>
<protein>
    <submittedName>
        <fullName evidence="5">Gfo/Idh/MocA family oxidoreductase</fullName>
    </submittedName>
</protein>
<organism evidence="5 6">
    <name type="scientific">Flavobacterium solisilvae</name>
    <dbReference type="NCBI Taxonomy" id="1852019"/>
    <lineage>
        <taxon>Bacteria</taxon>
        <taxon>Pseudomonadati</taxon>
        <taxon>Bacteroidota</taxon>
        <taxon>Flavobacteriia</taxon>
        <taxon>Flavobacteriales</taxon>
        <taxon>Flavobacteriaceae</taxon>
        <taxon>Flavobacterium</taxon>
    </lineage>
</organism>
<dbReference type="Gene3D" id="3.30.360.10">
    <property type="entry name" value="Dihydrodipicolinate Reductase, domain 2"/>
    <property type="match status" value="1"/>
</dbReference>
<comment type="similarity">
    <text evidence="1">Belongs to the Gfo/Idh/MocA family.</text>
</comment>
<proteinExistence type="inferred from homology"/>
<name>A0ABX1QTP5_9FLAO</name>
<evidence type="ECO:0000313" key="5">
    <source>
        <dbReference type="EMBL" id="NMH24693.1"/>
    </source>
</evidence>
<evidence type="ECO:0000259" key="4">
    <source>
        <dbReference type="Pfam" id="PF02894"/>
    </source>
</evidence>
<dbReference type="InterPro" id="IPR036291">
    <property type="entry name" value="NAD(P)-bd_dom_sf"/>
</dbReference>
<sequence length="336" mass="38145">MEKPIVTALLAYGMSGKVFHAPFLATNSGFELYGVLERNDKKAVLDYPKIKSFASIDDLLSDETIELIVVNTPNNTHFDYAKQALEANKHVLIEKPATSTVEEFETLLSIVEKVNKKVFVYHNRRWSSDISSAKKIIESGKLGKIIEVHLRFDRYRSAIGVKSFKENPLPSSGIWYDLGSHLIDQAISIFGKPIKNYAYKNSYRENSQVDDFAFMHIEFPNKVNVFITTSMLVADAQAGIIIHGTKGSFIKEFCDEQENQLVNGMSPIDANFGIEKPNKEGKLTYFDENNEQITELVASEKGDFNQLFNELHQSIRYNKSFSIDNQQIIEQLKLLI</sequence>
<evidence type="ECO:0000313" key="6">
    <source>
        <dbReference type="Proteomes" id="UP000767947"/>
    </source>
</evidence>
<comment type="caution">
    <text evidence="5">The sequence shown here is derived from an EMBL/GenBank/DDBJ whole genome shotgun (WGS) entry which is preliminary data.</text>
</comment>
<dbReference type="Gene3D" id="3.40.50.720">
    <property type="entry name" value="NAD(P)-binding Rossmann-like Domain"/>
    <property type="match status" value="1"/>
</dbReference>
<dbReference type="InterPro" id="IPR051317">
    <property type="entry name" value="Gfo/Idh/MocA_oxidoreduct"/>
</dbReference>
<evidence type="ECO:0000259" key="3">
    <source>
        <dbReference type="Pfam" id="PF01408"/>
    </source>
</evidence>
<dbReference type="Pfam" id="PF02894">
    <property type="entry name" value="GFO_IDH_MocA_C"/>
    <property type="match status" value="1"/>
</dbReference>
<evidence type="ECO:0000256" key="2">
    <source>
        <dbReference type="ARBA" id="ARBA00023002"/>
    </source>
</evidence>
<dbReference type="InterPro" id="IPR000683">
    <property type="entry name" value="Gfo/Idh/MocA-like_OxRdtase_N"/>
</dbReference>
<accession>A0ABX1QTP5</accession>
<dbReference type="PANTHER" id="PTHR43708:SF5">
    <property type="entry name" value="CONSERVED EXPRESSED OXIDOREDUCTASE (EUROFUNG)-RELATED"/>
    <property type="match status" value="1"/>
</dbReference>
<keyword evidence="2" id="KW-0560">Oxidoreductase</keyword>
<feature type="domain" description="Gfo/Idh/MocA-like oxidoreductase N-terminal" evidence="3">
    <location>
        <begin position="12"/>
        <end position="122"/>
    </location>
</feature>
<feature type="domain" description="Gfo/Idh/MocA-like oxidoreductase C-terminal" evidence="4">
    <location>
        <begin position="134"/>
        <end position="324"/>
    </location>
</feature>
<dbReference type="SUPFAM" id="SSF55347">
    <property type="entry name" value="Glyceraldehyde-3-phosphate dehydrogenase-like, C-terminal domain"/>
    <property type="match status" value="1"/>
</dbReference>
<dbReference type="Proteomes" id="UP000767947">
    <property type="component" value="Unassembled WGS sequence"/>
</dbReference>
<keyword evidence="6" id="KW-1185">Reference proteome</keyword>
<reference evidence="5 6" key="1">
    <citation type="submission" date="2020-02" db="EMBL/GenBank/DDBJ databases">
        <title>Flavobacterium sp. genome.</title>
        <authorList>
            <person name="Jung H.S."/>
            <person name="Baek J.H."/>
            <person name="Jeon C.O."/>
        </authorList>
    </citation>
    <scope>NUCLEOTIDE SEQUENCE [LARGE SCALE GENOMIC DNA]</scope>
    <source>
        <strain evidence="5 6">SE-s27</strain>
    </source>
</reference>
<gene>
    <name evidence="5" type="ORF">G6042_05355</name>
</gene>
<dbReference type="Pfam" id="PF01408">
    <property type="entry name" value="GFO_IDH_MocA"/>
    <property type="match status" value="1"/>
</dbReference>
<dbReference type="EMBL" id="JAAMPT010000202">
    <property type="protein sequence ID" value="NMH24693.1"/>
    <property type="molecule type" value="Genomic_DNA"/>
</dbReference>
<dbReference type="InterPro" id="IPR004104">
    <property type="entry name" value="Gfo/Idh/MocA-like_OxRdtase_C"/>
</dbReference>